<protein>
    <submittedName>
        <fullName evidence="1">Uncharacterized protein</fullName>
    </submittedName>
</protein>
<sequence>MERWRRRYHSHCPYPTILGKRRCRLGRTTIGLACCTTMFRELRFASSFAASRNLLIRWASWTI</sequence>
<evidence type="ECO:0000313" key="2">
    <source>
        <dbReference type="Proteomes" id="UP000323506"/>
    </source>
</evidence>
<evidence type="ECO:0000313" key="1">
    <source>
        <dbReference type="EMBL" id="TYG88674.1"/>
    </source>
</evidence>
<dbReference type="Proteomes" id="UP000323506">
    <property type="component" value="Chromosome A12"/>
</dbReference>
<keyword evidence="2" id="KW-1185">Reference proteome</keyword>
<proteinExistence type="predicted"/>
<reference evidence="1 2" key="1">
    <citation type="submission" date="2019-06" db="EMBL/GenBank/DDBJ databases">
        <title>WGS assembly of Gossypium darwinii.</title>
        <authorList>
            <person name="Chen Z.J."/>
            <person name="Sreedasyam A."/>
            <person name="Ando A."/>
            <person name="Song Q."/>
            <person name="De L."/>
            <person name="Hulse-Kemp A."/>
            <person name="Ding M."/>
            <person name="Ye W."/>
            <person name="Kirkbride R."/>
            <person name="Jenkins J."/>
            <person name="Plott C."/>
            <person name="Lovell J."/>
            <person name="Lin Y.-M."/>
            <person name="Vaughn R."/>
            <person name="Liu B."/>
            <person name="Li W."/>
            <person name="Simpson S."/>
            <person name="Scheffler B."/>
            <person name="Saski C."/>
            <person name="Grover C."/>
            <person name="Hu G."/>
            <person name="Conover J."/>
            <person name="Carlson J."/>
            <person name="Shu S."/>
            <person name="Boston L."/>
            <person name="Williams M."/>
            <person name="Peterson D."/>
            <person name="Mcgee K."/>
            <person name="Jones D."/>
            <person name="Wendel J."/>
            <person name="Stelly D."/>
            <person name="Grimwood J."/>
            <person name="Schmutz J."/>
        </authorList>
    </citation>
    <scope>NUCLEOTIDE SEQUENCE [LARGE SCALE GENOMIC DNA]</scope>
    <source>
        <strain evidence="1">1808015.09</strain>
    </source>
</reference>
<dbReference type="AlphaFoldDB" id="A0A5D2E5D9"/>
<name>A0A5D2E5D9_GOSDA</name>
<organism evidence="1 2">
    <name type="scientific">Gossypium darwinii</name>
    <name type="common">Darwin's cotton</name>
    <name type="synonym">Gossypium barbadense var. darwinii</name>
    <dbReference type="NCBI Taxonomy" id="34276"/>
    <lineage>
        <taxon>Eukaryota</taxon>
        <taxon>Viridiplantae</taxon>
        <taxon>Streptophyta</taxon>
        <taxon>Embryophyta</taxon>
        <taxon>Tracheophyta</taxon>
        <taxon>Spermatophyta</taxon>
        <taxon>Magnoliopsida</taxon>
        <taxon>eudicotyledons</taxon>
        <taxon>Gunneridae</taxon>
        <taxon>Pentapetalae</taxon>
        <taxon>rosids</taxon>
        <taxon>malvids</taxon>
        <taxon>Malvales</taxon>
        <taxon>Malvaceae</taxon>
        <taxon>Malvoideae</taxon>
        <taxon>Gossypium</taxon>
    </lineage>
</organism>
<gene>
    <name evidence="1" type="ORF">ES288_A12G040300v1</name>
</gene>
<accession>A0A5D2E5D9</accession>
<dbReference type="EMBL" id="CM017699">
    <property type="protein sequence ID" value="TYG88674.1"/>
    <property type="molecule type" value="Genomic_DNA"/>
</dbReference>